<sequence>MDAIIRSMSVVRSRRALLWLACLLACIRVLAVGICSTCFNEFDAPASRVFYLHDGSDHDACHHGREPVGPLVAWACEVTQDDADFVLPDSPPLPIIVSFLVPLTLLGLSRRDSLLLAGKGRSPPLQSLLS</sequence>
<gene>
    <name evidence="1" type="ORF">NIDE0649</name>
</gene>
<dbReference type="AlphaFoldDB" id="D8PB12"/>
<name>D8PB12_9BACT</name>
<dbReference type="Proteomes" id="UP000001660">
    <property type="component" value="Chromosome"/>
</dbReference>
<reference evidence="1 2" key="1">
    <citation type="journal article" date="2010" name="Proc. Natl. Acad. Sci. U.S.A.">
        <title>A Nitrospira metagenome illuminates the physiology and evolution of globally important nitrite-oxidizing bacteria.</title>
        <authorList>
            <person name="Lucker S."/>
            <person name="Wagner M."/>
            <person name="Maixner F."/>
            <person name="Pelletier E."/>
            <person name="Koch H."/>
            <person name="Vacherie B."/>
            <person name="Rattei T."/>
            <person name="Sinninghe Damste J."/>
            <person name="Spieck E."/>
            <person name="Le Paslier D."/>
            <person name="Daims H."/>
        </authorList>
    </citation>
    <scope>NUCLEOTIDE SEQUENCE [LARGE SCALE GENOMIC DNA]</scope>
</reference>
<accession>D8PB12</accession>
<dbReference type="KEGG" id="nde:NIDE0649"/>
<protein>
    <submittedName>
        <fullName evidence="1">Uncharacterized protein</fullName>
    </submittedName>
</protein>
<evidence type="ECO:0000313" key="2">
    <source>
        <dbReference type="Proteomes" id="UP000001660"/>
    </source>
</evidence>
<keyword evidence="2" id="KW-1185">Reference proteome</keyword>
<organism evidence="1 2">
    <name type="scientific">Nitrospira defluvii</name>
    <dbReference type="NCBI Taxonomy" id="330214"/>
    <lineage>
        <taxon>Bacteria</taxon>
        <taxon>Pseudomonadati</taxon>
        <taxon>Nitrospirota</taxon>
        <taxon>Nitrospiria</taxon>
        <taxon>Nitrospirales</taxon>
        <taxon>Nitrospiraceae</taxon>
        <taxon>Nitrospira</taxon>
    </lineage>
</organism>
<dbReference type="HOGENOM" id="CLU_1913261_0_0_0"/>
<evidence type="ECO:0000313" key="1">
    <source>
        <dbReference type="EMBL" id="CBK40421.1"/>
    </source>
</evidence>
<dbReference type="EMBL" id="FP929003">
    <property type="protein sequence ID" value="CBK40421.1"/>
    <property type="molecule type" value="Genomic_DNA"/>
</dbReference>
<proteinExistence type="predicted"/>